<sequence length="859" mass="94258">MDGEGSSVQSGFVKHRSNRVVGVIGWRDGNLTLTDTGYMITKIKNDVLTVALNEHDPNIYVRDSVMEIQQINSFCVTHQLNDHYFQATSEDEYLRWITNLRRFSVKKISRPLPAVPSPRSADFKQQLSLPPIPPKPFYKESTLNASAPITPTNPFITEDADSTIEDDAGFQKNHTIVSKFLSVLSPFFDEHMKDLPSERPLDEELCDMFFIRLNNHIVKESLQNRQQKIPLKVSESITKTIMNREATSALCYVLLDYLAYISEQELQNTFSKANDDVTKNRAPSRSVFVGRELPPSPRSNIGLIAMKKGPPPPPPGIKPEHLITKVQSEQALLLSAASPPAAPEPIKPITNIDSNEKRDAQMDQEKVTLTTPKRPPPPIPQKAKTLSVDLTEQQLTSLEASPTKKDETSLATETSDVYKIKIKENSEELLPTQPNSTTHDYVEPVASLRIVKEESPSNVHTPELISSTTEEQPQEPTLTEPSHHTNNDQEDEELIKELLTVHETSPPTEKQSPIKEEQQVLVEEPSSIEIVQEQQSPTEQRRPPPPSPPVQVQSTSEQQPPQQEQQPASTLSEPTTQLQSAPENVPTDEPIVNVIDAEKLSARPKLEVIKKRTIKRPIKAKASRASQLISQVETTAKDESLSNVVHMADDLYSTMSPTGSTVTDLSPSTSTEYTSPINSASTTPATTPITSPPVTSDPSLIEQQQQQQPETTEPSPAAKRFGGVSMFPMMGMGKVALGSVQLKKTGARPSGGEDASSVSTSSAPQLKSVVSTAVGVDRVKNRSQTVLKTAPVQQVDFRGLLKKTNSGNDVKVVNTNGSDGEKKGSPPPVPPKPANGVALPAVGEQKDFRSLLKPGLPKE</sequence>
<feature type="region of interest" description="Disordered" evidence="1">
    <location>
        <begin position="336"/>
        <end position="593"/>
    </location>
</feature>
<dbReference type="SUPFAM" id="SSF50729">
    <property type="entry name" value="PH domain-like"/>
    <property type="match status" value="1"/>
</dbReference>
<keyword evidence="4" id="KW-1185">Reference proteome</keyword>
<feature type="domain" description="PH" evidence="2">
    <location>
        <begin position="6"/>
        <end position="105"/>
    </location>
</feature>
<feature type="compositionally biased region" description="Basic and acidic residues" evidence="1">
    <location>
        <begin position="354"/>
        <end position="366"/>
    </location>
</feature>
<dbReference type="EMBL" id="JAOPGA020000657">
    <property type="protein sequence ID" value="KAL0480407.1"/>
    <property type="molecule type" value="Genomic_DNA"/>
</dbReference>
<comment type="caution">
    <text evidence="3">The sequence shown here is derived from an EMBL/GenBank/DDBJ whole genome shotgun (WGS) entry which is preliminary data.</text>
</comment>
<feature type="compositionally biased region" description="Polar residues" evidence="1">
    <location>
        <begin position="654"/>
        <end position="673"/>
    </location>
</feature>
<feature type="compositionally biased region" description="Polar residues" evidence="1">
    <location>
        <begin position="756"/>
        <end position="767"/>
    </location>
</feature>
<evidence type="ECO:0000256" key="1">
    <source>
        <dbReference type="SAM" id="MobiDB-lite"/>
    </source>
</evidence>
<feature type="compositionally biased region" description="Polar residues" evidence="1">
    <location>
        <begin position="807"/>
        <end position="818"/>
    </location>
</feature>
<reference evidence="3 4" key="1">
    <citation type="submission" date="2024-03" db="EMBL/GenBank/DDBJ databases">
        <title>The Acrasis kona genome and developmental transcriptomes reveal deep origins of eukaryotic multicellular pathways.</title>
        <authorList>
            <person name="Sheikh S."/>
            <person name="Fu C.-J."/>
            <person name="Brown M.W."/>
            <person name="Baldauf S.L."/>
        </authorList>
    </citation>
    <scope>NUCLEOTIDE SEQUENCE [LARGE SCALE GENOMIC DNA]</scope>
    <source>
        <strain evidence="3 4">ATCC MYA-3509</strain>
    </source>
</reference>
<feature type="compositionally biased region" description="Low complexity" evidence="1">
    <location>
        <begin position="466"/>
        <end position="480"/>
    </location>
</feature>
<feature type="compositionally biased region" description="Polar residues" evidence="1">
    <location>
        <begin position="502"/>
        <end position="511"/>
    </location>
</feature>
<feature type="compositionally biased region" description="Low complexity" evidence="1">
    <location>
        <begin position="674"/>
        <end position="714"/>
    </location>
</feature>
<dbReference type="Proteomes" id="UP001431209">
    <property type="component" value="Unassembled WGS sequence"/>
</dbReference>
<evidence type="ECO:0000313" key="4">
    <source>
        <dbReference type="Proteomes" id="UP001431209"/>
    </source>
</evidence>
<dbReference type="InterPro" id="IPR001849">
    <property type="entry name" value="PH_domain"/>
</dbReference>
<evidence type="ECO:0000259" key="2">
    <source>
        <dbReference type="PROSITE" id="PS50003"/>
    </source>
</evidence>
<feature type="compositionally biased region" description="Low complexity" evidence="1">
    <location>
        <begin position="550"/>
        <end position="567"/>
    </location>
</feature>
<feature type="region of interest" description="Disordered" evidence="1">
    <location>
        <begin position="743"/>
        <end position="767"/>
    </location>
</feature>
<accession>A0AAW2YSN0</accession>
<feature type="region of interest" description="Disordered" evidence="1">
    <location>
        <begin position="807"/>
        <end position="838"/>
    </location>
</feature>
<gene>
    <name evidence="3" type="ORF">AKO1_011030</name>
</gene>
<feature type="compositionally biased region" description="Basic and acidic residues" evidence="1">
    <location>
        <begin position="416"/>
        <end position="426"/>
    </location>
</feature>
<feature type="region of interest" description="Disordered" evidence="1">
    <location>
        <begin position="654"/>
        <end position="725"/>
    </location>
</feature>
<proteinExistence type="predicted"/>
<dbReference type="SMART" id="SM00233">
    <property type="entry name" value="PH"/>
    <property type="match status" value="1"/>
</dbReference>
<organism evidence="3 4">
    <name type="scientific">Acrasis kona</name>
    <dbReference type="NCBI Taxonomy" id="1008807"/>
    <lineage>
        <taxon>Eukaryota</taxon>
        <taxon>Discoba</taxon>
        <taxon>Heterolobosea</taxon>
        <taxon>Tetramitia</taxon>
        <taxon>Eutetramitia</taxon>
        <taxon>Acrasidae</taxon>
        <taxon>Acrasis</taxon>
    </lineage>
</organism>
<feature type="compositionally biased region" description="Polar residues" evidence="1">
    <location>
        <begin position="388"/>
        <end position="400"/>
    </location>
</feature>
<dbReference type="PANTHER" id="PTHR48125:SF12">
    <property type="entry name" value="AT HOOK TRANSCRIPTION FACTOR FAMILY-RELATED"/>
    <property type="match status" value="1"/>
</dbReference>
<dbReference type="CDD" id="cd00821">
    <property type="entry name" value="PH"/>
    <property type="match status" value="1"/>
</dbReference>
<dbReference type="AlphaFoldDB" id="A0AAW2YSN0"/>
<feature type="compositionally biased region" description="Polar residues" evidence="1">
    <location>
        <begin position="568"/>
        <end position="582"/>
    </location>
</feature>
<dbReference type="PROSITE" id="PS50003">
    <property type="entry name" value="PH_DOMAIN"/>
    <property type="match status" value="1"/>
</dbReference>
<evidence type="ECO:0000313" key="3">
    <source>
        <dbReference type="EMBL" id="KAL0480407.1"/>
    </source>
</evidence>
<name>A0AAW2YSN0_9EUKA</name>
<dbReference type="PANTHER" id="PTHR48125">
    <property type="entry name" value="LP07818P1"/>
    <property type="match status" value="1"/>
</dbReference>
<protein>
    <recommendedName>
        <fullName evidence="2">PH domain-containing protein</fullName>
    </recommendedName>
</protein>